<dbReference type="GeneID" id="36583185"/>
<name>A0A2J6T4T1_9HELO</name>
<dbReference type="PANTHER" id="PTHR35392:SF3">
    <property type="entry name" value="ZN(2)-C6 FUNGAL-TYPE DOMAIN-CONTAINING PROTEIN"/>
    <property type="match status" value="1"/>
</dbReference>
<evidence type="ECO:0000313" key="3">
    <source>
        <dbReference type="Proteomes" id="UP000235371"/>
    </source>
</evidence>
<dbReference type="InterPro" id="IPR052973">
    <property type="entry name" value="Fungal_sec-metab_reg_TF"/>
</dbReference>
<evidence type="ECO:0000256" key="1">
    <source>
        <dbReference type="SAM" id="MobiDB-lite"/>
    </source>
</evidence>
<dbReference type="PANTHER" id="PTHR35392">
    <property type="entry name" value="ZN(II)2CYS6 TRANSCRIPTION FACTOR (EUROFUNG)-RELATED-RELATED"/>
    <property type="match status" value="1"/>
</dbReference>
<dbReference type="EMBL" id="KZ613837">
    <property type="protein sequence ID" value="PMD58016.1"/>
    <property type="molecule type" value="Genomic_DNA"/>
</dbReference>
<dbReference type="AlphaFoldDB" id="A0A2J6T4T1"/>
<accession>A0A2J6T4T1</accession>
<proteinExistence type="predicted"/>
<feature type="region of interest" description="Disordered" evidence="1">
    <location>
        <begin position="27"/>
        <end position="96"/>
    </location>
</feature>
<sequence length="514" mass="59093">MGASLSIGLGYDVNDESEILEGSSSNFCRTKETPANTFQDFQSQSESTQRPHTERESSSPIRTKATSLTAQRGSSRNVNKSGPLSQRRRPKQRGAFTDLMERMETGETRKRRACLRCRMQRIRCHTDPHNAHGTCITCQGITNPTQSKLPCLRYKISDTALFDKGPHPQFIWCQRWKEMKIVEIKEWEHPDVKTIELTQDVGDATYKVNVRKFIPVEGDSLERKWTTNGQQQSHRCATYAIANMKETGQQMLKFVDENINTAIGHYIGDSDELLQETYRMAYRHSEIAEAIYDKREKDKSLLRSVLKLWVAIRMESRSERICGKEHLGMAPQTLDPSAANYNQVLVPPVMSAQIELIMTAIVLHPLKREVLKQLQELMKADRKRSWLTIYLCLFVLLHSCALLTSFENTQAKKYGLQSRYVYGSFVEELHTGSNIMLAHFHYMNKGSLPFAMDWTIERNVQQAGFSSEQLEFLTKTAQLVKEKAAIFDAVKKNGECEHDFFFLSQLYDTHWQPL</sequence>
<feature type="compositionally biased region" description="Polar residues" evidence="1">
    <location>
        <begin position="27"/>
        <end position="48"/>
    </location>
</feature>
<organism evidence="2 3">
    <name type="scientific">Hyaloscypha bicolor E</name>
    <dbReference type="NCBI Taxonomy" id="1095630"/>
    <lineage>
        <taxon>Eukaryota</taxon>
        <taxon>Fungi</taxon>
        <taxon>Dikarya</taxon>
        <taxon>Ascomycota</taxon>
        <taxon>Pezizomycotina</taxon>
        <taxon>Leotiomycetes</taxon>
        <taxon>Helotiales</taxon>
        <taxon>Hyaloscyphaceae</taxon>
        <taxon>Hyaloscypha</taxon>
        <taxon>Hyaloscypha bicolor</taxon>
    </lineage>
</organism>
<protein>
    <recommendedName>
        <fullName evidence="4">Zn(2)-C6 fungal-type domain-containing protein</fullName>
    </recommendedName>
</protein>
<keyword evidence="3" id="KW-1185">Reference proteome</keyword>
<dbReference type="STRING" id="1095630.A0A2J6T4T1"/>
<reference evidence="2 3" key="1">
    <citation type="submission" date="2016-04" db="EMBL/GenBank/DDBJ databases">
        <title>A degradative enzymes factory behind the ericoid mycorrhizal symbiosis.</title>
        <authorList>
            <consortium name="DOE Joint Genome Institute"/>
            <person name="Martino E."/>
            <person name="Morin E."/>
            <person name="Grelet G."/>
            <person name="Kuo A."/>
            <person name="Kohler A."/>
            <person name="Daghino S."/>
            <person name="Barry K."/>
            <person name="Choi C."/>
            <person name="Cichocki N."/>
            <person name="Clum A."/>
            <person name="Copeland A."/>
            <person name="Hainaut M."/>
            <person name="Haridas S."/>
            <person name="Labutti K."/>
            <person name="Lindquist E."/>
            <person name="Lipzen A."/>
            <person name="Khouja H.-R."/>
            <person name="Murat C."/>
            <person name="Ohm R."/>
            <person name="Olson A."/>
            <person name="Spatafora J."/>
            <person name="Veneault-Fourrey C."/>
            <person name="Henrissat B."/>
            <person name="Grigoriev I."/>
            <person name="Martin F."/>
            <person name="Perotto S."/>
        </authorList>
    </citation>
    <scope>NUCLEOTIDE SEQUENCE [LARGE SCALE GENOMIC DNA]</scope>
    <source>
        <strain evidence="2 3">E</strain>
    </source>
</reference>
<evidence type="ECO:0000313" key="2">
    <source>
        <dbReference type="EMBL" id="PMD58016.1"/>
    </source>
</evidence>
<dbReference type="InParanoid" id="A0A2J6T4T1"/>
<dbReference type="OrthoDB" id="5362630at2759"/>
<dbReference type="Proteomes" id="UP000235371">
    <property type="component" value="Unassembled WGS sequence"/>
</dbReference>
<evidence type="ECO:0008006" key="4">
    <source>
        <dbReference type="Google" id="ProtNLM"/>
    </source>
</evidence>
<feature type="compositionally biased region" description="Polar residues" evidence="1">
    <location>
        <begin position="58"/>
        <end position="84"/>
    </location>
</feature>
<dbReference type="RefSeq" id="XP_024734920.1">
    <property type="nucleotide sequence ID" value="XM_024875105.1"/>
</dbReference>
<gene>
    <name evidence="2" type="ORF">K444DRAFT_532807</name>
</gene>